<dbReference type="InterPro" id="IPR036259">
    <property type="entry name" value="MFS_trans_sf"/>
</dbReference>
<feature type="transmembrane region" description="Helical" evidence="8">
    <location>
        <begin position="138"/>
        <end position="160"/>
    </location>
</feature>
<feature type="transmembrane region" description="Helical" evidence="8">
    <location>
        <begin position="208"/>
        <end position="231"/>
    </location>
</feature>
<keyword evidence="6 8" id="KW-0472">Membrane</keyword>
<dbReference type="Proteomes" id="UP001611263">
    <property type="component" value="Unassembled WGS sequence"/>
</dbReference>
<evidence type="ECO:0000256" key="4">
    <source>
        <dbReference type="ARBA" id="ARBA00022692"/>
    </source>
</evidence>
<evidence type="ECO:0000256" key="1">
    <source>
        <dbReference type="ARBA" id="ARBA00004651"/>
    </source>
</evidence>
<evidence type="ECO:0000256" key="3">
    <source>
        <dbReference type="ARBA" id="ARBA00022475"/>
    </source>
</evidence>
<evidence type="ECO:0000256" key="7">
    <source>
        <dbReference type="SAM" id="MobiDB-lite"/>
    </source>
</evidence>
<keyword evidence="3" id="KW-1003">Cell membrane</keyword>
<dbReference type="PANTHER" id="PTHR23517">
    <property type="entry name" value="RESISTANCE PROTEIN MDTM, PUTATIVE-RELATED-RELATED"/>
    <property type="match status" value="1"/>
</dbReference>
<keyword evidence="2" id="KW-0813">Transport</keyword>
<feature type="transmembrane region" description="Helical" evidence="8">
    <location>
        <begin position="369"/>
        <end position="386"/>
    </location>
</feature>
<accession>A0ABW7THN9</accession>
<dbReference type="PROSITE" id="PS50850">
    <property type="entry name" value="MFS"/>
    <property type="match status" value="1"/>
</dbReference>
<protein>
    <submittedName>
        <fullName evidence="10">MFS transporter</fullName>
    </submittedName>
</protein>
<sequence>MTTRSNLRSFSRPVQVLVINQFGVNAGFYLLLPFLAAYLTDSVGLTLAAVGLILGVRNLAQQGMFLVGGVCADKFGSRPMIMAGCLLRVVGFGLFALTDELGGLLAASILSGVAGALFNPAVRSYVATASDDRTVDAFAWFTLAGNAGMFVGPLLGAALLLVDFRVVAGVAAALFAVLTVAQAIWLPPQRVDRAEPMRAGMAGLLRNGRFWLFALAGSAVFSLQNQLYLLFPQEADAAVSGSVGTVAVFAVSTLVAVVCQRPLTRFAVARWQAHRSIVVGYVVMGTGLLLPVAATACSPVVRFAAILLAAVGLGLGVVIAQPFMLERIAQHASAGMTGTYYGAFYLLSGVLAAASGALLGALLEQSAPLAWITCAGIALGAATLSLSPFTAPRTEHGTDPGPGATHRTSSRPGPSERSIPR</sequence>
<dbReference type="RefSeq" id="WP_157170406.1">
    <property type="nucleotide sequence ID" value="NZ_JBIRUQ010000001.1"/>
</dbReference>
<feature type="transmembrane region" description="Helical" evidence="8">
    <location>
        <begin position="104"/>
        <end position="126"/>
    </location>
</feature>
<keyword evidence="11" id="KW-1185">Reference proteome</keyword>
<feature type="transmembrane region" description="Helical" evidence="8">
    <location>
        <begin position="166"/>
        <end position="187"/>
    </location>
</feature>
<dbReference type="InterPro" id="IPR011701">
    <property type="entry name" value="MFS"/>
</dbReference>
<feature type="transmembrane region" description="Helical" evidence="8">
    <location>
        <begin position="237"/>
        <end position="258"/>
    </location>
</feature>
<dbReference type="PANTHER" id="PTHR23517:SF2">
    <property type="entry name" value="MULTIDRUG RESISTANCE PROTEIN MDTH"/>
    <property type="match status" value="1"/>
</dbReference>
<keyword evidence="4 8" id="KW-0812">Transmembrane</keyword>
<dbReference type="InterPro" id="IPR020846">
    <property type="entry name" value="MFS_dom"/>
</dbReference>
<evidence type="ECO:0000256" key="5">
    <source>
        <dbReference type="ARBA" id="ARBA00022989"/>
    </source>
</evidence>
<feature type="domain" description="Major facilitator superfamily (MFS) profile" evidence="9">
    <location>
        <begin position="13"/>
        <end position="393"/>
    </location>
</feature>
<comment type="subcellular location">
    <subcellularLocation>
        <location evidence="1">Cell membrane</location>
        <topology evidence="1">Multi-pass membrane protein</topology>
    </subcellularLocation>
</comment>
<feature type="transmembrane region" description="Helical" evidence="8">
    <location>
        <begin position="278"/>
        <end position="294"/>
    </location>
</feature>
<gene>
    <name evidence="10" type="ORF">ACH4WX_07465</name>
</gene>
<dbReference type="EMBL" id="JBIRUQ010000001">
    <property type="protein sequence ID" value="MFI1460545.1"/>
    <property type="molecule type" value="Genomic_DNA"/>
</dbReference>
<dbReference type="Pfam" id="PF07690">
    <property type="entry name" value="MFS_1"/>
    <property type="match status" value="1"/>
</dbReference>
<organism evidence="10 11">
    <name type="scientific">Nocardia carnea</name>
    <dbReference type="NCBI Taxonomy" id="37328"/>
    <lineage>
        <taxon>Bacteria</taxon>
        <taxon>Bacillati</taxon>
        <taxon>Actinomycetota</taxon>
        <taxon>Actinomycetes</taxon>
        <taxon>Mycobacteriales</taxon>
        <taxon>Nocardiaceae</taxon>
        <taxon>Nocardia</taxon>
    </lineage>
</organism>
<feature type="transmembrane region" description="Helical" evidence="8">
    <location>
        <begin position="340"/>
        <end position="363"/>
    </location>
</feature>
<proteinExistence type="predicted"/>
<feature type="transmembrane region" description="Helical" evidence="8">
    <location>
        <begin position="300"/>
        <end position="320"/>
    </location>
</feature>
<feature type="transmembrane region" description="Helical" evidence="8">
    <location>
        <begin position="80"/>
        <end position="98"/>
    </location>
</feature>
<feature type="transmembrane region" description="Helical" evidence="8">
    <location>
        <begin position="16"/>
        <end position="36"/>
    </location>
</feature>
<name>A0ABW7THN9_9NOCA</name>
<dbReference type="GeneID" id="93504985"/>
<feature type="region of interest" description="Disordered" evidence="7">
    <location>
        <begin position="390"/>
        <end position="421"/>
    </location>
</feature>
<reference evidence="10 11" key="1">
    <citation type="submission" date="2024-10" db="EMBL/GenBank/DDBJ databases">
        <title>The Natural Products Discovery Center: Release of the First 8490 Sequenced Strains for Exploring Actinobacteria Biosynthetic Diversity.</title>
        <authorList>
            <person name="Kalkreuter E."/>
            <person name="Kautsar S.A."/>
            <person name="Yang D."/>
            <person name="Bader C.D."/>
            <person name="Teijaro C.N."/>
            <person name="Fluegel L."/>
            <person name="Davis C.M."/>
            <person name="Simpson J.R."/>
            <person name="Lauterbach L."/>
            <person name="Steele A.D."/>
            <person name="Gui C."/>
            <person name="Meng S."/>
            <person name="Li G."/>
            <person name="Viehrig K."/>
            <person name="Ye F."/>
            <person name="Su P."/>
            <person name="Kiefer A.F."/>
            <person name="Nichols A."/>
            <person name="Cepeda A.J."/>
            <person name="Yan W."/>
            <person name="Fan B."/>
            <person name="Jiang Y."/>
            <person name="Adhikari A."/>
            <person name="Zheng C.-J."/>
            <person name="Schuster L."/>
            <person name="Cowan T.M."/>
            <person name="Smanski M.J."/>
            <person name="Chevrette M.G."/>
            <person name="De Carvalho L.P.S."/>
            <person name="Shen B."/>
        </authorList>
    </citation>
    <scope>NUCLEOTIDE SEQUENCE [LARGE SCALE GENOMIC DNA]</scope>
    <source>
        <strain evidence="10 11">NPDC020568</strain>
    </source>
</reference>
<evidence type="ECO:0000313" key="10">
    <source>
        <dbReference type="EMBL" id="MFI1460545.1"/>
    </source>
</evidence>
<evidence type="ECO:0000313" key="11">
    <source>
        <dbReference type="Proteomes" id="UP001611263"/>
    </source>
</evidence>
<comment type="caution">
    <text evidence="10">The sequence shown here is derived from an EMBL/GenBank/DDBJ whole genome shotgun (WGS) entry which is preliminary data.</text>
</comment>
<keyword evidence="5 8" id="KW-1133">Transmembrane helix</keyword>
<evidence type="ECO:0000259" key="9">
    <source>
        <dbReference type="PROSITE" id="PS50850"/>
    </source>
</evidence>
<feature type="transmembrane region" description="Helical" evidence="8">
    <location>
        <begin position="42"/>
        <end position="60"/>
    </location>
</feature>
<evidence type="ECO:0000256" key="8">
    <source>
        <dbReference type="SAM" id="Phobius"/>
    </source>
</evidence>
<dbReference type="SUPFAM" id="SSF103473">
    <property type="entry name" value="MFS general substrate transporter"/>
    <property type="match status" value="1"/>
</dbReference>
<dbReference type="InterPro" id="IPR050171">
    <property type="entry name" value="MFS_Transporters"/>
</dbReference>
<evidence type="ECO:0000256" key="2">
    <source>
        <dbReference type="ARBA" id="ARBA00022448"/>
    </source>
</evidence>
<evidence type="ECO:0000256" key="6">
    <source>
        <dbReference type="ARBA" id="ARBA00023136"/>
    </source>
</evidence>
<dbReference type="Gene3D" id="1.20.1250.20">
    <property type="entry name" value="MFS general substrate transporter like domains"/>
    <property type="match status" value="1"/>
</dbReference>